<dbReference type="OrthoDB" id="69269at2759"/>
<dbReference type="Pfam" id="PF02862">
    <property type="entry name" value="DDHD"/>
    <property type="match status" value="2"/>
</dbReference>
<dbReference type="PANTHER" id="PTHR23509">
    <property type="entry name" value="PA-PL1 PHOSPHOLIPASE FAMILY"/>
    <property type="match status" value="1"/>
</dbReference>
<dbReference type="GO" id="GO:0046872">
    <property type="term" value="F:metal ion binding"/>
    <property type="evidence" value="ECO:0007669"/>
    <property type="project" value="InterPro"/>
</dbReference>
<dbReference type="Proteomes" id="UP000007800">
    <property type="component" value="Unassembled WGS sequence"/>
</dbReference>
<organism evidence="3">
    <name type="scientific">Perkinsus marinus (strain ATCC 50983 / TXsc)</name>
    <dbReference type="NCBI Taxonomy" id="423536"/>
    <lineage>
        <taxon>Eukaryota</taxon>
        <taxon>Sar</taxon>
        <taxon>Alveolata</taxon>
        <taxon>Perkinsozoa</taxon>
        <taxon>Perkinsea</taxon>
        <taxon>Perkinsida</taxon>
        <taxon>Perkinsidae</taxon>
        <taxon>Perkinsus</taxon>
    </lineage>
</organism>
<accession>C5L7V0</accession>
<dbReference type="SMART" id="SM01127">
    <property type="entry name" value="DDHD"/>
    <property type="match status" value="1"/>
</dbReference>
<dbReference type="InParanoid" id="C5L7V0"/>
<reference evidence="2 3" key="1">
    <citation type="submission" date="2008-07" db="EMBL/GenBank/DDBJ databases">
        <authorList>
            <person name="El-Sayed N."/>
            <person name="Caler E."/>
            <person name="Inman J."/>
            <person name="Amedeo P."/>
            <person name="Hass B."/>
            <person name="Wortman J."/>
        </authorList>
    </citation>
    <scope>NUCLEOTIDE SEQUENCE [LARGE SCALE GENOMIC DNA]</scope>
    <source>
        <strain evidence="3">ATCC 50983 / TXsc</strain>
    </source>
</reference>
<proteinExistence type="predicted"/>
<dbReference type="EMBL" id="GG679930">
    <property type="protein sequence ID" value="EER07198.1"/>
    <property type="molecule type" value="Genomic_DNA"/>
</dbReference>
<dbReference type="InterPro" id="IPR058055">
    <property type="entry name" value="PA-PLA1"/>
</dbReference>
<dbReference type="InterPro" id="IPR004177">
    <property type="entry name" value="DDHD_dom"/>
</dbReference>
<protein>
    <recommendedName>
        <fullName evidence="1">DDHD domain-containing protein</fullName>
    </recommendedName>
</protein>
<evidence type="ECO:0000259" key="1">
    <source>
        <dbReference type="PROSITE" id="PS51043"/>
    </source>
</evidence>
<dbReference type="GO" id="GO:0004620">
    <property type="term" value="F:phospholipase activity"/>
    <property type="evidence" value="ECO:0007669"/>
    <property type="project" value="TreeGrafter"/>
</dbReference>
<dbReference type="PROSITE" id="PS51043">
    <property type="entry name" value="DDHD"/>
    <property type="match status" value="1"/>
</dbReference>
<gene>
    <name evidence="2" type="ORF">Pmar_PMAR022186</name>
</gene>
<sequence length="285" mass="31537">MPSIRFLPVEWHSVIHTRDDAVKRQLEAITLPSVPILRNNDLTFIIRYPGRAGSMTNDCISDVLFYQGSEYQYKIREEVVQNINNTIPARERLSFGPHCRVACLFLIGSPVALFLTCRGSCANIIPEHICDRMFNVFNPTDPVAYRIEPLLSLRLKDAPPEHVPDYGGGGGVRAHVQLKGVMKALADSAYDVATKDGGIKKAFIAPMKSLLGLDADEIASLQTAIESIKTINGGERIDWELQETLIESANDYVTAVVSHNRYFNHVDFAAFVKDKLTNSSSSSAA</sequence>
<dbReference type="OMA" id="MRCEYSY"/>
<dbReference type="AlphaFoldDB" id="C5L7V0"/>
<evidence type="ECO:0000313" key="3">
    <source>
        <dbReference type="Proteomes" id="UP000007800"/>
    </source>
</evidence>
<dbReference type="GO" id="GO:0005737">
    <property type="term" value="C:cytoplasm"/>
    <property type="evidence" value="ECO:0007669"/>
    <property type="project" value="TreeGrafter"/>
</dbReference>
<name>C5L7V0_PERM5</name>
<dbReference type="RefSeq" id="XP_002775382.1">
    <property type="nucleotide sequence ID" value="XM_002775336.1"/>
</dbReference>
<evidence type="ECO:0000313" key="2">
    <source>
        <dbReference type="EMBL" id="EER07198.1"/>
    </source>
</evidence>
<dbReference type="GeneID" id="9059875"/>
<keyword evidence="3" id="KW-1185">Reference proteome</keyword>
<dbReference type="PANTHER" id="PTHR23509:SF10">
    <property type="entry name" value="LD21067P"/>
    <property type="match status" value="1"/>
</dbReference>
<feature type="domain" description="DDHD" evidence="1">
    <location>
        <begin position="97"/>
        <end position="278"/>
    </location>
</feature>